<dbReference type="EMBL" id="VFPH01000001">
    <property type="protein sequence ID" value="TQM45357.1"/>
    <property type="molecule type" value="Genomic_DNA"/>
</dbReference>
<dbReference type="Pfam" id="PF20434">
    <property type="entry name" value="BD-FAE"/>
    <property type="match status" value="1"/>
</dbReference>
<organism evidence="4 5">
    <name type="scientific">Pseudonocardia cypriaca</name>
    <dbReference type="NCBI Taxonomy" id="882449"/>
    <lineage>
        <taxon>Bacteria</taxon>
        <taxon>Bacillati</taxon>
        <taxon>Actinomycetota</taxon>
        <taxon>Actinomycetes</taxon>
        <taxon>Pseudonocardiales</taxon>
        <taxon>Pseudonocardiaceae</taxon>
        <taxon>Pseudonocardia</taxon>
    </lineage>
</organism>
<dbReference type="InterPro" id="IPR049492">
    <property type="entry name" value="BD-FAE-like_dom"/>
</dbReference>
<dbReference type="AlphaFoldDB" id="A0A543GH07"/>
<evidence type="ECO:0000259" key="3">
    <source>
        <dbReference type="Pfam" id="PF20434"/>
    </source>
</evidence>
<evidence type="ECO:0000313" key="4">
    <source>
        <dbReference type="EMBL" id="TQM45357.1"/>
    </source>
</evidence>
<reference evidence="4 5" key="1">
    <citation type="submission" date="2019-06" db="EMBL/GenBank/DDBJ databases">
        <title>Sequencing the genomes of 1000 actinobacteria strains.</title>
        <authorList>
            <person name="Klenk H.-P."/>
        </authorList>
    </citation>
    <scope>NUCLEOTIDE SEQUENCE [LARGE SCALE GENOMIC DNA]</scope>
    <source>
        <strain evidence="4 5">DSM 45511</strain>
    </source>
</reference>
<dbReference type="RefSeq" id="WP_246122102.1">
    <property type="nucleotide sequence ID" value="NZ_VFPH01000001.1"/>
</dbReference>
<proteinExistence type="predicted"/>
<name>A0A543GH07_9PSEU</name>
<accession>A0A543GH07</accession>
<dbReference type="PANTHER" id="PTHR48081">
    <property type="entry name" value="AB HYDROLASE SUPERFAMILY PROTEIN C4A8.06C"/>
    <property type="match status" value="1"/>
</dbReference>
<evidence type="ECO:0000313" key="5">
    <source>
        <dbReference type="Proteomes" id="UP000319818"/>
    </source>
</evidence>
<evidence type="ECO:0000256" key="1">
    <source>
        <dbReference type="ARBA" id="ARBA00022801"/>
    </source>
</evidence>
<keyword evidence="1" id="KW-0378">Hydrolase</keyword>
<dbReference type="PANTHER" id="PTHR48081:SF13">
    <property type="entry name" value="ALPHA_BETA HYDROLASE"/>
    <property type="match status" value="1"/>
</dbReference>
<feature type="domain" description="BD-FAE-like" evidence="3">
    <location>
        <begin position="44"/>
        <end position="253"/>
    </location>
</feature>
<dbReference type="InterPro" id="IPR029058">
    <property type="entry name" value="AB_hydrolase_fold"/>
</dbReference>
<dbReference type="Proteomes" id="UP000319818">
    <property type="component" value="Unassembled WGS sequence"/>
</dbReference>
<feature type="region of interest" description="Disordered" evidence="2">
    <location>
        <begin position="1"/>
        <end position="22"/>
    </location>
</feature>
<protein>
    <submittedName>
        <fullName evidence="4">Acetyl esterase/lipase</fullName>
    </submittedName>
</protein>
<dbReference type="SUPFAM" id="SSF53474">
    <property type="entry name" value="alpha/beta-Hydrolases"/>
    <property type="match status" value="1"/>
</dbReference>
<dbReference type="InterPro" id="IPR050300">
    <property type="entry name" value="GDXG_lipolytic_enzyme"/>
</dbReference>
<dbReference type="Gene3D" id="3.40.50.1820">
    <property type="entry name" value="alpha/beta hydrolase"/>
    <property type="match status" value="1"/>
</dbReference>
<dbReference type="GO" id="GO:0016787">
    <property type="term" value="F:hydrolase activity"/>
    <property type="evidence" value="ECO:0007669"/>
    <property type="project" value="UniProtKB-KW"/>
</dbReference>
<sequence>MRNGAARGDQLPPLPPPGPERWGGSLRYRDAVVAQPLGYRPLTLDLVVPEAAGPVPLVVHIYGGGFATGSHKTNSLGAHLVDRLLPQGVAVAAVQYRHSRESPFPAQVHDVKAAVRWLRHHAEVLGLHPSRFGAWGASSGGYLATMLAVTADHPDLDGSLGITGPSSAVQAAVSWSAPVDFARMPPPPGESPLHALGVDPHDWFLGARVAEAPRIARAASSSTYVGAGAAPLQLAHGEQDSGIPIDQSEEIAAAYERVGATVQLVRVPGAGHFFADGDRQRLITLGLDFLQRHMPER</sequence>
<evidence type="ECO:0000256" key="2">
    <source>
        <dbReference type="SAM" id="MobiDB-lite"/>
    </source>
</evidence>
<gene>
    <name evidence="4" type="ORF">FB388_2757</name>
</gene>
<comment type="caution">
    <text evidence="4">The sequence shown here is derived from an EMBL/GenBank/DDBJ whole genome shotgun (WGS) entry which is preliminary data.</text>
</comment>
<keyword evidence="5" id="KW-1185">Reference proteome</keyword>